<evidence type="ECO:0000259" key="2">
    <source>
        <dbReference type="Pfam" id="PF00078"/>
    </source>
</evidence>
<dbReference type="InterPro" id="IPR053134">
    <property type="entry name" value="RNA-dir_DNA_polymerase"/>
</dbReference>
<dbReference type="EMBL" id="CM001882">
    <property type="protein sequence ID" value="EOY03208.1"/>
    <property type="molecule type" value="Genomic_DNA"/>
</dbReference>
<dbReference type="HOGENOM" id="CLU_000384_42_11_1"/>
<dbReference type="CDD" id="cd01647">
    <property type="entry name" value="RT_LTR"/>
    <property type="match status" value="1"/>
</dbReference>
<dbReference type="Pfam" id="PF00078">
    <property type="entry name" value="RVT_1"/>
    <property type="match status" value="1"/>
</dbReference>
<dbReference type="STRING" id="3641.A0A061EF33"/>
<feature type="domain" description="Reverse transcriptase" evidence="2">
    <location>
        <begin position="263"/>
        <end position="393"/>
    </location>
</feature>
<dbReference type="Pfam" id="PF08284">
    <property type="entry name" value="RVP_2"/>
    <property type="match status" value="1"/>
</dbReference>
<dbReference type="PANTHER" id="PTHR24559">
    <property type="entry name" value="TRANSPOSON TY3-I GAG-POL POLYPROTEIN"/>
    <property type="match status" value="1"/>
</dbReference>
<sequence length="394" mass="45015">MARNLGLDNWIEGRGVGTSSQGRPSGSGHQSSIGKSQARVFALTQQEAQTSNAVVSSILSICDMNDWVLFDPGATHSFISPCFTSRLGRDCVRRKEQLVVSTPLKEIFMVEWEYESCVVRVKDNDTLVNLVVLDTLDFDVISEMDWLSPCHASVDCYHKLVTFDFPGYSIVVRDTQAKVGNVSQVSVVKEFVDVFPDELPGLPPEREIKFCIDLILDTRPISIPPYRMAPTELKELKDQLEDLLDEGFIRPSVSPWGTPVLFVKKKDGSLRLCIDYRQLKKVTVKNKYPLPRIDDLFDQLQGAQCFSKIDLRFGYHQLRIRNEDIPKTVFRTRYGHYEFLVMSFGLTNAPAAFMDLMNRVFKPYLDKFVVVFIDDILIYSKSREEHEQHLKIVL</sequence>
<proteinExistence type="predicted"/>
<feature type="compositionally biased region" description="Polar residues" evidence="1">
    <location>
        <begin position="17"/>
        <end position="32"/>
    </location>
</feature>
<dbReference type="InterPro" id="IPR043128">
    <property type="entry name" value="Rev_trsase/Diguanyl_cyclase"/>
</dbReference>
<dbReference type="eggNOG" id="KOG0017">
    <property type="taxonomic scope" value="Eukaryota"/>
</dbReference>
<dbReference type="Proteomes" id="UP000026915">
    <property type="component" value="Chromosome 4"/>
</dbReference>
<dbReference type="Gene3D" id="3.10.10.10">
    <property type="entry name" value="HIV Type 1 Reverse Transcriptase, subunit A, domain 1"/>
    <property type="match status" value="1"/>
</dbReference>
<evidence type="ECO:0000313" key="3">
    <source>
        <dbReference type="EMBL" id="EOY03208.1"/>
    </source>
</evidence>
<dbReference type="Gene3D" id="3.30.70.270">
    <property type="match status" value="1"/>
</dbReference>
<reference evidence="3 4" key="1">
    <citation type="journal article" date="2013" name="Genome Biol.">
        <title>The genome sequence of the most widely cultivated cacao type and its use to identify candidate genes regulating pod color.</title>
        <authorList>
            <person name="Motamayor J.C."/>
            <person name="Mockaitis K."/>
            <person name="Schmutz J."/>
            <person name="Haiminen N."/>
            <person name="Iii D.L."/>
            <person name="Cornejo O."/>
            <person name="Findley S.D."/>
            <person name="Zheng P."/>
            <person name="Utro F."/>
            <person name="Royaert S."/>
            <person name="Saski C."/>
            <person name="Jenkins J."/>
            <person name="Podicheti R."/>
            <person name="Zhao M."/>
            <person name="Scheffler B.E."/>
            <person name="Stack J.C."/>
            <person name="Feltus F.A."/>
            <person name="Mustiga G.M."/>
            <person name="Amores F."/>
            <person name="Phillips W."/>
            <person name="Marelli J.P."/>
            <person name="May G.D."/>
            <person name="Shapiro H."/>
            <person name="Ma J."/>
            <person name="Bustamante C.D."/>
            <person name="Schnell R.J."/>
            <person name="Main D."/>
            <person name="Gilbert D."/>
            <person name="Parida L."/>
            <person name="Kuhn D.N."/>
        </authorList>
    </citation>
    <scope>NUCLEOTIDE SEQUENCE [LARGE SCALE GENOMIC DNA]</scope>
    <source>
        <strain evidence="4">cv. Matina 1-6</strain>
    </source>
</reference>
<dbReference type="InterPro" id="IPR021109">
    <property type="entry name" value="Peptidase_aspartic_dom_sf"/>
</dbReference>
<evidence type="ECO:0000256" key="1">
    <source>
        <dbReference type="SAM" id="MobiDB-lite"/>
    </source>
</evidence>
<keyword evidence="4" id="KW-1185">Reference proteome</keyword>
<dbReference type="Gramene" id="EOY03208">
    <property type="protein sequence ID" value="EOY03208"/>
    <property type="gene ID" value="TCM_017838"/>
</dbReference>
<name>A0A061EF33_THECC</name>
<evidence type="ECO:0000313" key="4">
    <source>
        <dbReference type="Proteomes" id="UP000026915"/>
    </source>
</evidence>
<organism evidence="3 4">
    <name type="scientific">Theobroma cacao</name>
    <name type="common">Cacao</name>
    <name type="synonym">Cocoa</name>
    <dbReference type="NCBI Taxonomy" id="3641"/>
    <lineage>
        <taxon>Eukaryota</taxon>
        <taxon>Viridiplantae</taxon>
        <taxon>Streptophyta</taxon>
        <taxon>Embryophyta</taxon>
        <taxon>Tracheophyta</taxon>
        <taxon>Spermatophyta</taxon>
        <taxon>Magnoliopsida</taxon>
        <taxon>eudicotyledons</taxon>
        <taxon>Gunneridae</taxon>
        <taxon>Pentapetalae</taxon>
        <taxon>rosids</taxon>
        <taxon>malvids</taxon>
        <taxon>Malvales</taxon>
        <taxon>Malvaceae</taxon>
        <taxon>Byttnerioideae</taxon>
        <taxon>Theobroma</taxon>
    </lineage>
</organism>
<dbReference type="Gene3D" id="2.40.70.10">
    <property type="entry name" value="Acid Proteases"/>
    <property type="match status" value="1"/>
</dbReference>
<dbReference type="InterPro" id="IPR000477">
    <property type="entry name" value="RT_dom"/>
</dbReference>
<dbReference type="OMA" id="VISEMDW"/>
<dbReference type="InterPro" id="IPR043502">
    <property type="entry name" value="DNA/RNA_pol_sf"/>
</dbReference>
<protein>
    <recommendedName>
        <fullName evidence="2">Reverse transcriptase domain-containing protein</fullName>
    </recommendedName>
</protein>
<gene>
    <name evidence="3" type="ORF">TCM_017838</name>
</gene>
<feature type="region of interest" description="Disordered" evidence="1">
    <location>
        <begin position="13"/>
        <end position="32"/>
    </location>
</feature>
<dbReference type="AlphaFoldDB" id="A0A061EF33"/>
<dbReference type="CDD" id="cd00303">
    <property type="entry name" value="retropepsin_like"/>
    <property type="match status" value="1"/>
</dbReference>
<dbReference type="PANTHER" id="PTHR24559:SF447">
    <property type="entry name" value="RNA-DIRECTED DNA POLYMERASE HOMOLOG"/>
    <property type="match status" value="1"/>
</dbReference>
<dbReference type="SUPFAM" id="SSF56672">
    <property type="entry name" value="DNA/RNA polymerases"/>
    <property type="match status" value="1"/>
</dbReference>
<dbReference type="InParanoid" id="A0A061EF33"/>
<accession>A0A061EF33</accession>